<feature type="compositionally biased region" description="Basic and acidic residues" evidence="1">
    <location>
        <begin position="27"/>
        <end position="40"/>
    </location>
</feature>
<feature type="region of interest" description="Disordered" evidence="1">
    <location>
        <begin position="18"/>
        <end position="40"/>
    </location>
</feature>
<dbReference type="RefSeq" id="WP_138748510.1">
    <property type="nucleotide sequence ID" value="NZ_VCLB01000005.1"/>
</dbReference>
<comment type="caution">
    <text evidence="2">The sequence shown here is derived from an EMBL/GenBank/DDBJ whole genome shotgun (WGS) entry which is preliminary data.</text>
</comment>
<reference evidence="2 3" key="2">
    <citation type="submission" date="2019-06" db="EMBL/GenBank/DDBJ databases">
        <title>Martelella lutilitoris sp. nov., isolated from a tidal mudflat.</title>
        <authorList>
            <person name="Kim Y.-J."/>
        </authorList>
    </citation>
    <scope>NUCLEOTIDE SEQUENCE [LARGE SCALE GENOMIC DNA]</scope>
    <source>
        <strain evidence="2 3">GH2-6</strain>
    </source>
</reference>
<name>A0A5C4JSD8_9HYPH</name>
<protein>
    <submittedName>
        <fullName evidence="2">Uncharacterized protein</fullName>
    </submittedName>
</protein>
<gene>
    <name evidence="2" type="ORF">FF124_10930</name>
</gene>
<reference evidence="2 3" key="1">
    <citation type="submission" date="2019-05" db="EMBL/GenBank/DDBJ databases">
        <authorList>
            <person name="Lee S.D."/>
        </authorList>
    </citation>
    <scope>NUCLEOTIDE SEQUENCE [LARGE SCALE GENOMIC DNA]</scope>
    <source>
        <strain evidence="2 3">GH2-6</strain>
    </source>
</reference>
<dbReference type="AlphaFoldDB" id="A0A5C4JSD8"/>
<dbReference type="EMBL" id="VCLB01000005">
    <property type="protein sequence ID" value="TNB48084.1"/>
    <property type="molecule type" value="Genomic_DNA"/>
</dbReference>
<dbReference type="OrthoDB" id="3078554at2"/>
<evidence type="ECO:0000313" key="3">
    <source>
        <dbReference type="Proteomes" id="UP000307874"/>
    </source>
</evidence>
<dbReference type="Proteomes" id="UP000307874">
    <property type="component" value="Unassembled WGS sequence"/>
</dbReference>
<proteinExistence type="predicted"/>
<evidence type="ECO:0000313" key="2">
    <source>
        <dbReference type="EMBL" id="TNB48084.1"/>
    </source>
</evidence>
<organism evidence="2 3">
    <name type="scientific">Martelella lutilitoris</name>
    <dbReference type="NCBI Taxonomy" id="2583532"/>
    <lineage>
        <taxon>Bacteria</taxon>
        <taxon>Pseudomonadati</taxon>
        <taxon>Pseudomonadota</taxon>
        <taxon>Alphaproteobacteria</taxon>
        <taxon>Hyphomicrobiales</taxon>
        <taxon>Aurantimonadaceae</taxon>
        <taxon>Martelella</taxon>
    </lineage>
</organism>
<evidence type="ECO:0000256" key="1">
    <source>
        <dbReference type="SAM" id="MobiDB-lite"/>
    </source>
</evidence>
<sequence length="120" mass="13380">MQLFRRNTPRFRVLDGRARGLPAQSVHEPKRAGKSDRESVQGHWCDRADIFFRAIRLACEEHCPFCDARAAKATESLRLPADTKSLASLADGRKALPRPLTALVRTKLDKAQDDILEAAG</sequence>
<accession>A0A5C4JSD8</accession>
<keyword evidence="3" id="KW-1185">Reference proteome</keyword>